<feature type="compositionally biased region" description="Low complexity" evidence="5">
    <location>
        <begin position="48"/>
        <end position="58"/>
    </location>
</feature>
<reference evidence="9" key="2">
    <citation type="submission" date="2025-08" db="UniProtKB">
        <authorList>
            <consortium name="RefSeq"/>
        </authorList>
    </citation>
    <scope>IDENTIFICATION</scope>
    <source>
        <tissue evidence="9">Leaf</tissue>
    </source>
</reference>
<dbReference type="InterPro" id="IPR001906">
    <property type="entry name" value="Terpene_synth_N"/>
</dbReference>
<dbReference type="GO" id="GO:0016102">
    <property type="term" value="P:diterpenoid biosynthetic process"/>
    <property type="evidence" value="ECO:0007669"/>
    <property type="project" value="InterPro"/>
</dbReference>
<dbReference type="RefSeq" id="XP_016462859.1">
    <property type="nucleotide sequence ID" value="XM_016607373.1"/>
</dbReference>
<dbReference type="RefSeq" id="XP_016462859.1">
    <property type="nucleotide sequence ID" value="XM_016607373.2"/>
</dbReference>
<dbReference type="CDD" id="cd00684">
    <property type="entry name" value="Terpene_cyclase_plant_C1"/>
    <property type="match status" value="1"/>
</dbReference>
<dbReference type="AlphaFoldDB" id="A0A1S3ZET1"/>
<dbReference type="Pfam" id="PF03936">
    <property type="entry name" value="Terpene_synth_C"/>
    <property type="match status" value="1"/>
</dbReference>
<evidence type="ECO:0000256" key="5">
    <source>
        <dbReference type="SAM" id="MobiDB-lite"/>
    </source>
</evidence>
<sequence length="608" mass="70519">MLFTNVGILLPMATSRRPPPNTCFPSFTPGKSSTISCHSKAEPPLNHSTISTNQSSSSDLNPIRRSGNYEPTTWDFEYIQSIHNDYVGEKYIKRFNKLKKEMKEKMMILINEGSEELDKLELIDNLQRLGVSYHFNDEIMQILRSIYLNASSGDSLYARALKFRLLRQHGFHISQDILNDFKDEQGNLKQSLCKNIKGLLQLYEASFLSTETESTFLECANIFAKSHLQNYLNNQIYDEDDVTVTLVRHALELPLHWMMLRVETRWYINIYEKMPNANPLLLELAKLDFNIVQATHQEDLRNLSRWWKNSCLAQRLPFTRDRIVEAFLWIAGMMFEPQKNHLCRTLLTRVTAMATVIDDIYDVYGTLDELELFTRAVERMDLKAIDHLPDYMKVCYLALFNTLTEIAYEVLKEQGINIIPYLQKSWGDLCKAYLQEARWYYKGYIPTLEEYMDNAWISVGSLVIVFNAFFFVTNPITKEALEYLSKYPDIIRWSATIIRLADDLATTSDEMKRGDVAKSIQCYMNEKGVSEEDARKHISSLINETWKLINTAQRENSIFSEAFIRCGVNIARTGQSIYQYGDGHGIQNSMIENRNSELFFEPIKISVP</sequence>
<dbReference type="GO" id="GO:0046246">
    <property type="term" value="P:terpene biosynthetic process"/>
    <property type="evidence" value="ECO:0000318"/>
    <property type="project" value="GO_Central"/>
</dbReference>
<dbReference type="FunFam" id="1.50.10.130:FF:000001">
    <property type="entry name" value="Isoprene synthase, chloroplastic"/>
    <property type="match status" value="1"/>
</dbReference>
<dbReference type="InterPro" id="IPR034741">
    <property type="entry name" value="Terpene_cyclase-like_1_C"/>
</dbReference>
<dbReference type="PANTHER" id="PTHR31225:SF201">
    <property type="entry name" value="(-)-CAMPHENE_TRICYCLENE SYNTHASE, CHLOROPLASTIC"/>
    <property type="match status" value="1"/>
</dbReference>
<dbReference type="Proteomes" id="UP000790787">
    <property type="component" value="Chromosome 7"/>
</dbReference>
<evidence type="ECO:0000256" key="4">
    <source>
        <dbReference type="ARBA" id="ARBA00022723"/>
    </source>
</evidence>
<evidence type="ECO:0000313" key="8">
    <source>
        <dbReference type="Proteomes" id="UP000790787"/>
    </source>
</evidence>
<feature type="region of interest" description="Disordered" evidence="5">
    <location>
        <begin position="35"/>
        <end position="64"/>
    </location>
</feature>
<evidence type="ECO:0000259" key="6">
    <source>
        <dbReference type="Pfam" id="PF01397"/>
    </source>
</evidence>
<keyword evidence="4" id="KW-0479">Metal-binding</keyword>
<dbReference type="GeneID" id="107785945"/>
<dbReference type="PaxDb" id="4097-A0A1S3ZET1"/>
<feature type="domain" description="Terpene synthase N-terminal" evidence="6">
    <location>
        <begin position="74"/>
        <end position="251"/>
    </location>
</feature>
<dbReference type="FunFam" id="1.10.600.10:FF:000007">
    <property type="entry name" value="Isoprene synthase, chloroplastic"/>
    <property type="match status" value="1"/>
</dbReference>
<proteinExistence type="predicted"/>
<accession>A0A1S3ZET1</accession>
<dbReference type="SUPFAM" id="SSF48576">
    <property type="entry name" value="Terpenoid synthases"/>
    <property type="match status" value="1"/>
</dbReference>
<dbReference type="UniPathway" id="UPA00213"/>
<dbReference type="InterPro" id="IPR005630">
    <property type="entry name" value="Terpene_synthase_metal-bd"/>
</dbReference>
<dbReference type="GO" id="GO:0010333">
    <property type="term" value="F:terpene synthase activity"/>
    <property type="evidence" value="ECO:0000318"/>
    <property type="project" value="GO_Central"/>
</dbReference>
<dbReference type="Gene3D" id="1.50.10.130">
    <property type="entry name" value="Terpene synthase, N-terminal domain"/>
    <property type="match status" value="1"/>
</dbReference>
<organism evidence="8 9">
    <name type="scientific">Nicotiana tabacum</name>
    <name type="common">Common tobacco</name>
    <dbReference type="NCBI Taxonomy" id="4097"/>
    <lineage>
        <taxon>Eukaryota</taxon>
        <taxon>Viridiplantae</taxon>
        <taxon>Streptophyta</taxon>
        <taxon>Embryophyta</taxon>
        <taxon>Tracheophyta</taxon>
        <taxon>Spermatophyta</taxon>
        <taxon>Magnoliopsida</taxon>
        <taxon>eudicotyledons</taxon>
        <taxon>Gunneridae</taxon>
        <taxon>Pentapetalae</taxon>
        <taxon>asterids</taxon>
        <taxon>lamiids</taxon>
        <taxon>Solanales</taxon>
        <taxon>Solanaceae</taxon>
        <taxon>Nicotianoideae</taxon>
        <taxon>Nicotianeae</taxon>
        <taxon>Nicotiana</taxon>
    </lineage>
</organism>
<dbReference type="SMR" id="A0A1S3ZET1"/>
<dbReference type="Pfam" id="PF01397">
    <property type="entry name" value="Terpene_synth"/>
    <property type="match status" value="1"/>
</dbReference>
<dbReference type="PANTHER" id="PTHR31225">
    <property type="entry name" value="OS04G0344100 PROTEIN-RELATED"/>
    <property type="match status" value="1"/>
</dbReference>
<comment type="cofactor">
    <cofactor evidence="1">
        <name>Mg(2+)</name>
        <dbReference type="ChEBI" id="CHEBI:18420"/>
    </cofactor>
</comment>
<dbReference type="SFLD" id="SFLDG01604">
    <property type="entry name" value="Terpene_Cyclase_Like_1_C_Termi"/>
    <property type="match status" value="1"/>
</dbReference>
<evidence type="ECO:0000256" key="3">
    <source>
        <dbReference type="ARBA" id="ARBA00011245"/>
    </source>
</evidence>
<comment type="pathway">
    <text evidence="2">Secondary metabolite biosynthesis; terpenoid biosynthesis.</text>
</comment>
<gene>
    <name evidence="9" type="primary">LOC107785945</name>
</gene>
<dbReference type="InterPro" id="IPR008949">
    <property type="entry name" value="Isoprenoid_synthase_dom_sf"/>
</dbReference>
<dbReference type="Gene3D" id="1.10.600.10">
    <property type="entry name" value="Farnesyl Diphosphate Synthase"/>
    <property type="match status" value="1"/>
</dbReference>
<comment type="subunit">
    <text evidence="3">Monomer.</text>
</comment>
<protein>
    <submittedName>
        <fullName evidence="9">(-)-camphene/tricyclene synthase, chloroplastic-like</fullName>
    </submittedName>
</protein>
<dbReference type="STRING" id="4097.A0A1S3ZET1"/>
<dbReference type="InterPro" id="IPR050148">
    <property type="entry name" value="Terpene_synthase-like"/>
</dbReference>
<dbReference type="SFLD" id="SFLDG01019">
    <property type="entry name" value="Terpene_Cyclase_Like_1_C_Termi"/>
    <property type="match status" value="1"/>
</dbReference>
<keyword evidence="8" id="KW-1185">Reference proteome</keyword>
<reference evidence="8" key="1">
    <citation type="journal article" date="2014" name="Nat. Commun.">
        <title>The tobacco genome sequence and its comparison with those of tomato and potato.</title>
        <authorList>
            <person name="Sierro N."/>
            <person name="Battey J.N."/>
            <person name="Ouadi S."/>
            <person name="Bakaher N."/>
            <person name="Bovet L."/>
            <person name="Willig A."/>
            <person name="Goepfert S."/>
            <person name="Peitsch M.C."/>
            <person name="Ivanov N.V."/>
        </authorList>
    </citation>
    <scope>NUCLEOTIDE SEQUENCE [LARGE SCALE GENOMIC DNA]</scope>
</reference>
<dbReference type="InterPro" id="IPR036965">
    <property type="entry name" value="Terpene_synth_N_sf"/>
</dbReference>
<dbReference type="InterPro" id="IPR044814">
    <property type="entry name" value="Terpene_cyclase_plant_C1"/>
</dbReference>
<dbReference type="OMA" id="INIYEKM"/>
<feature type="domain" description="Terpene synthase metal-binding" evidence="7">
    <location>
        <begin position="309"/>
        <end position="547"/>
    </location>
</feature>
<evidence type="ECO:0000259" key="7">
    <source>
        <dbReference type="Pfam" id="PF03936"/>
    </source>
</evidence>
<dbReference type="GO" id="GO:0000287">
    <property type="term" value="F:magnesium ion binding"/>
    <property type="evidence" value="ECO:0007669"/>
    <property type="project" value="InterPro"/>
</dbReference>
<dbReference type="SUPFAM" id="SSF48239">
    <property type="entry name" value="Terpenoid cyclases/Protein prenyltransferases"/>
    <property type="match status" value="1"/>
</dbReference>
<dbReference type="InterPro" id="IPR008930">
    <property type="entry name" value="Terpenoid_cyclase/PrenylTrfase"/>
</dbReference>
<evidence type="ECO:0000256" key="2">
    <source>
        <dbReference type="ARBA" id="ARBA00004721"/>
    </source>
</evidence>
<dbReference type="SFLD" id="SFLDS00005">
    <property type="entry name" value="Isoprenoid_Synthase_Type_I"/>
    <property type="match status" value="1"/>
</dbReference>
<evidence type="ECO:0000256" key="1">
    <source>
        <dbReference type="ARBA" id="ARBA00001946"/>
    </source>
</evidence>
<evidence type="ECO:0000313" key="9">
    <source>
        <dbReference type="RefSeq" id="XP_016462859.1"/>
    </source>
</evidence>
<name>A0A1S3ZET1_TOBAC</name>
<dbReference type="KEGG" id="nta:107785945"/>
<dbReference type="OrthoDB" id="1936865at2759"/>